<dbReference type="InterPro" id="IPR025269">
    <property type="entry name" value="SAM-like_dom"/>
</dbReference>
<evidence type="ECO:0000313" key="5">
    <source>
        <dbReference type="EMBL" id="HER39891.1"/>
    </source>
</evidence>
<dbReference type="Pfam" id="PF17293">
    <property type="entry name" value="Arm-DNA-bind_5"/>
    <property type="match status" value="1"/>
</dbReference>
<organism evidence="5">
    <name type="scientific">Salinimicrobium catena</name>
    <dbReference type="NCBI Taxonomy" id="390640"/>
    <lineage>
        <taxon>Bacteria</taxon>
        <taxon>Pseudomonadati</taxon>
        <taxon>Bacteroidota</taxon>
        <taxon>Flavobacteriia</taxon>
        <taxon>Flavobacteriales</taxon>
        <taxon>Flavobacteriaceae</taxon>
        <taxon>Salinimicrobium</taxon>
    </lineage>
</organism>
<gene>
    <name evidence="5" type="ORF">ENO10_01585</name>
</gene>
<dbReference type="Pfam" id="PF13102">
    <property type="entry name" value="Phage_int_SAM_5"/>
    <property type="match status" value="1"/>
</dbReference>
<dbReference type="Proteomes" id="UP000885753">
    <property type="component" value="Unassembled WGS sequence"/>
</dbReference>
<proteinExistence type="predicted"/>
<comment type="caution">
    <text evidence="5">The sequence shown here is derived from an EMBL/GenBank/DDBJ whole genome shotgun (WGS) entry which is preliminary data.</text>
</comment>
<feature type="coiled-coil region" evidence="2">
    <location>
        <begin position="57"/>
        <end position="84"/>
    </location>
</feature>
<feature type="non-terminal residue" evidence="5">
    <location>
        <position position="258"/>
    </location>
</feature>
<dbReference type="InterPro" id="IPR035386">
    <property type="entry name" value="Arm-DNA-bind_5"/>
</dbReference>
<dbReference type="AlphaFoldDB" id="A0A7C2R838"/>
<dbReference type="Gene3D" id="1.10.150.130">
    <property type="match status" value="1"/>
</dbReference>
<dbReference type="EMBL" id="DSEE01000118">
    <property type="protein sequence ID" value="HER39891.1"/>
    <property type="molecule type" value="Genomic_DNA"/>
</dbReference>
<feature type="domain" description="Arm DNA-binding" evidence="4">
    <location>
        <begin position="17"/>
        <end position="86"/>
    </location>
</feature>
<dbReference type="GO" id="GO:0003677">
    <property type="term" value="F:DNA binding"/>
    <property type="evidence" value="ECO:0007669"/>
    <property type="project" value="UniProtKB-KW"/>
</dbReference>
<sequence length="258" mass="30166">MISRSKATAKIVLAHRLKKSKIDGKQAIQLRVIYNRKPKYYGLKCSVLEEDFQRIQYGKVRGDLRDLKIELQEIESKANAIIRELEPFSFPRFESRFFRPRGKQNNAIMYLQQEVKKAREEDRIGSMKTAECALKSIQRFSGKSMLSFEDITVTWLKSYQRDMEFRGNSPSTVGIYLRTLRVVFNKAIKDGVAAIDQYPFGRGKYEIPESRNVKKALKPEHLKKILEYEPALNSRESWARDMWLFMYLCNGINSKDMA</sequence>
<keyword evidence="2" id="KW-0175">Coiled coil</keyword>
<name>A0A7C2R838_9FLAO</name>
<evidence type="ECO:0000259" key="4">
    <source>
        <dbReference type="Pfam" id="PF17293"/>
    </source>
</evidence>
<dbReference type="InterPro" id="IPR011010">
    <property type="entry name" value="DNA_brk_join_enz"/>
</dbReference>
<dbReference type="InterPro" id="IPR010998">
    <property type="entry name" value="Integrase_recombinase_N"/>
</dbReference>
<feature type="domain" description="Phage integrase SAM-like" evidence="3">
    <location>
        <begin position="109"/>
        <end position="204"/>
    </location>
</feature>
<evidence type="ECO:0000256" key="2">
    <source>
        <dbReference type="SAM" id="Coils"/>
    </source>
</evidence>
<reference evidence="5" key="1">
    <citation type="journal article" date="2020" name="mSystems">
        <title>Genome- and Community-Level Interaction Insights into Carbon Utilization and Element Cycling Functions of Hydrothermarchaeota in Hydrothermal Sediment.</title>
        <authorList>
            <person name="Zhou Z."/>
            <person name="Liu Y."/>
            <person name="Xu W."/>
            <person name="Pan J."/>
            <person name="Luo Z.H."/>
            <person name="Li M."/>
        </authorList>
    </citation>
    <scope>NUCLEOTIDE SEQUENCE [LARGE SCALE GENOMIC DNA]</scope>
    <source>
        <strain evidence="5">SpSt-1235</strain>
    </source>
</reference>
<accession>A0A7C2R838</accession>
<keyword evidence="1" id="KW-0238">DNA-binding</keyword>
<evidence type="ECO:0000256" key="1">
    <source>
        <dbReference type="ARBA" id="ARBA00023125"/>
    </source>
</evidence>
<protein>
    <submittedName>
        <fullName evidence="5">Site-specific integrase</fullName>
    </submittedName>
</protein>
<evidence type="ECO:0000259" key="3">
    <source>
        <dbReference type="Pfam" id="PF13102"/>
    </source>
</evidence>
<dbReference type="SUPFAM" id="SSF56349">
    <property type="entry name" value="DNA breaking-rejoining enzymes"/>
    <property type="match status" value="1"/>
</dbReference>